<dbReference type="HOGENOM" id="CLU_2232217_0_0_7"/>
<keyword evidence="1" id="KW-0175">Coiled coil</keyword>
<dbReference type="AlphaFoldDB" id="E1QHB7"/>
<keyword evidence="2" id="KW-0472">Membrane</keyword>
<keyword evidence="2" id="KW-0812">Transmembrane</keyword>
<keyword evidence="2" id="KW-1133">Transmembrane helix</keyword>
<protein>
    <submittedName>
        <fullName evidence="3">Uncharacterized protein</fullName>
    </submittedName>
</protein>
<dbReference type="Proteomes" id="UP000009047">
    <property type="component" value="Chromosome"/>
</dbReference>
<proteinExistence type="predicted"/>
<organism evidence="3 4">
    <name type="scientific">Desulfarculus baarsii (strain ATCC 33931 / DSM 2075 / LMG 7858 / VKM B-1802 / 2st14)</name>
    <dbReference type="NCBI Taxonomy" id="644282"/>
    <lineage>
        <taxon>Bacteria</taxon>
        <taxon>Pseudomonadati</taxon>
        <taxon>Thermodesulfobacteriota</taxon>
        <taxon>Desulfarculia</taxon>
        <taxon>Desulfarculales</taxon>
        <taxon>Desulfarculaceae</taxon>
        <taxon>Desulfarculus</taxon>
    </lineage>
</organism>
<dbReference type="EMBL" id="CP002085">
    <property type="protein sequence ID" value="ADK84960.1"/>
    <property type="molecule type" value="Genomic_DNA"/>
</dbReference>
<feature type="transmembrane region" description="Helical" evidence="2">
    <location>
        <begin position="15"/>
        <end position="35"/>
    </location>
</feature>
<sequence>MEKQVLELAVEALKYAAQVVQYLAAPAVGWALWYVRGIRRDQADFGQRLVRLEFDHAGLKKCVDDRPSGVAIKELAGDIKAVREIVERVERMVNRHEDHLLGGGR</sequence>
<dbReference type="KEGG" id="dbr:Deba_1592"/>
<name>E1QHB7_DESB2</name>
<accession>E1QHB7</accession>
<feature type="coiled-coil region" evidence="1">
    <location>
        <begin position="72"/>
        <end position="99"/>
    </location>
</feature>
<reference evidence="3 4" key="1">
    <citation type="journal article" date="2010" name="Stand. Genomic Sci.">
        <title>Complete genome sequence of Desulfarculus baarsii type strain (2st14).</title>
        <authorList>
            <person name="Sun H."/>
            <person name="Spring S."/>
            <person name="Lapidus A."/>
            <person name="Davenport K."/>
            <person name="Del Rio T.G."/>
            <person name="Tice H."/>
            <person name="Nolan M."/>
            <person name="Copeland A."/>
            <person name="Cheng J.F."/>
            <person name="Lucas S."/>
            <person name="Tapia R."/>
            <person name="Goodwin L."/>
            <person name="Pitluck S."/>
            <person name="Ivanova N."/>
            <person name="Pagani I."/>
            <person name="Mavromatis K."/>
            <person name="Ovchinnikova G."/>
            <person name="Pati A."/>
            <person name="Chen A."/>
            <person name="Palaniappan K."/>
            <person name="Hauser L."/>
            <person name="Chang Y.J."/>
            <person name="Jeffries C.D."/>
            <person name="Detter J.C."/>
            <person name="Han C."/>
            <person name="Rohde M."/>
            <person name="Brambilla E."/>
            <person name="Goker M."/>
            <person name="Woyke T."/>
            <person name="Bristow J."/>
            <person name="Eisen J.A."/>
            <person name="Markowitz V."/>
            <person name="Hugenholtz P."/>
            <person name="Kyrpides N.C."/>
            <person name="Klenk H.P."/>
            <person name="Land M."/>
        </authorList>
    </citation>
    <scope>NUCLEOTIDE SEQUENCE [LARGE SCALE GENOMIC DNA]</scope>
    <source>
        <strain evidence="4">ATCC 33931 / DSM 2075 / LMG 7858 / VKM B-1802 / 2st14</strain>
    </source>
</reference>
<dbReference type="RefSeq" id="WP_013258413.1">
    <property type="nucleotide sequence ID" value="NC_014365.1"/>
</dbReference>
<dbReference type="STRING" id="644282.Deba_1592"/>
<evidence type="ECO:0000256" key="2">
    <source>
        <dbReference type="SAM" id="Phobius"/>
    </source>
</evidence>
<keyword evidence="4" id="KW-1185">Reference proteome</keyword>
<evidence type="ECO:0000256" key="1">
    <source>
        <dbReference type="SAM" id="Coils"/>
    </source>
</evidence>
<gene>
    <name evidence="3" type="ordered locus">Deba_1592</name>
</gene>
<evidence type="ECO:0000313" key="3">
    <source>
        <dbReference type="EMBL" id="ADK84960.1"/>
    </source>
</evidence>
<evidence type="ECO:0000313" key="4">
    <source>
        <dbReference type="Proteomes" id="UP000009047"/>
    </source>
</evidence>